<feature type="transmembrane region" description="Helical" evidence="1">
    <location>
        <begin position="212"/>
        <end position="231"/>
    </location>
</feature>
<accession>A0A8X8VX81</accession>
<proteinExistence type="predicted"/>
<feature type="transmembrane region" description="Helical" evidence="1">
    <location>
        <begin position="91"/>
        <end position="111"/>
    </location>
</feature>
<dbReference type="Proteomes" id="UP000298416">
    <property type="component" value="Unassembled WGS sequence"/>
</dbReference>
<organism evidence="2">
    <name type="scientific">Salvia splendens</name>
    <name type="common">Scarlet sage</name>
    <dbReference type="NCBI Taxonomy" id="180675"/>
    <lineage>
        <taxon>Eukaryota</taxon>
        <taxon>Viridiplantae</taxon>
        <taxon>Streptophyta</taxon>
        <taxon>Embryophyta</taxon>
        <taxon>Tracheophyta</taxon>
        <taxon>Spermatophyta</taxon>
        <taxon>Magnoliopsida</taxon>
        <taxon>eudicotyledons</taxon>
        <taxon>Gunneridae</taxon>
        <taxon>Pentapetalae</taxon>
        <taxon>asterids</taxon>
        <taxon>lamiids</taxon>
        <taxon>Lamiales</taxon>
        <taxon>Lamiaceae</taxon>
        <taxon>Nepetoideae</taxon>
        <taxon>Mentheae</taxon>
        <taxon>Salviinae</taxon>
        <taxon>Salvia</taxon>
        <taxon>Salvia subgen. Calosphace</taxon>
        <taxon>core Calosphace</taxon>
    </lineage>
</organism>
<keyword evidence="1" id="KW-0472">Membrane</keyword>
<gene>
    <name evidence="2" type="ORF">SASPL_156217</name>
</gene>
<dbReference type="PANTHER" id="PTHR12242">
    <property type="entry name" value="OS02G0130600 PROTEIN-RELATED"/>
    <property type="match status" value="1"/>
</dbReference>
<feature type="transmembrane region" description="Helical" evidence="1">
    <location>
        <begin position="117"/>
        <end position="138"/>
    </location>
</feature>
<keyword evidence="1" id="KW-0812">Transmembrane</keyword>
<evidence type="ECO:0000313" key="3">
    <source>
        <dbReference type="Proteomes" id="UP000298416"/>
    </source>
</evidence>
<sequence length="369" mass="42307">MRLLTRLLDHASPVIVDDTTGPSYWLNWRFLLCAVWIVLAMLFSAFLIWRHEGHRESGDGSGGDQQEAAGGLYWDEVWGTCWKSIHPIWLLAYRLLAFSVLFAVLLADLIISGVGKYYFYTEWTFTLVTIYFGLGSSLSVQGSLRCRHEVEPDRNSYISANAEHCSYVPPQLGEHEDISTQTRNSNCSGEPNCRTAASIWGYIMQAVFQMSAGAVMLTDSVFWLVLYPALIARGYKLSFLIVSKHSVNAILLLGDAILNRLRFPFFRMAYFVLWTCIFVIFQWIIHTCVSMWWPYPFMDLSSPYAPLWYVFRHWPSGPSLLRNMFFHIQSKTELFIEIKHSDAIGMLESLSNMAAYRSSAFLHISHNIV</sequence>
<feature type="transmembrane region" description="Helical" evidence="1">
    <location>
        <begin position="28"/>
        <end position="49"/>
    </location>
</feature>
<comment type="caution">
    <text evidence="2">The sequence shown here is derived from an EMBL/GenBank/DDBJ whole genome shotgun (WGS) entry which is preliminary data.</text>
</comment>
<keyword evidence="1" id="KW-1133">Transmembrane helix</keyword>
<dbReference type="AlphaFoldDB" id="A0A8X8VX81"/>
<protein>
    <submittedName>
        <fullName evidence="2">Uncharacterized protein</fullName>
    </submittedName>
</protein>
<feature type="transmembrane region" description="Helical" evidence="1">
    <location>
        <begin position="237"/>
        <end position="258"/>
    </location>
</feature>
<dbReference type="PANTHER" id="PTHR12242:SF10">
    <property type="entry name" value="TRANSMEMBRANE PROTEIN"/>
    <property type="match status" value="1"/>
</dbReference>
<keyword evidence="3" id="KW-1185">Reference proteome</keyword>
<evidence type="ECO:0000256" key="1">
    <source>
        <dbReference type="SAM" id="Phobius"/>
    </source>
</evidence>
<dbReference type="GO" id="GO:0016020">
    <property type="term" value="C:membrane"/>
    <property type="evidence" value="ECO:0007669"/>
    <property type="project" value="TreeGrafter"/>
</dbReference>
<reference evidence="2" key="1">
    <citation type="submission" date="2018-01" db="EMBL/GenBank/DDBJ databases">
        <authorList>
            <person name="Mao J.F."/>
        </authorList>
    </citation>
    <scope>NUCLEOTIDE SEQUENCE</scope>
    <source>
        <strain evidence="2">Huo1</strain>
        <tissue evidence="2">Leaf</tissue>
    </source>
</reference>
<name>A0A8X8VX81_SALSN</name>
<reference evidence="2" key="2">
    <citation type="submission" date="2020-08" db="EMBL/GenBank/DDBJ databases">
        <title>Plant Genome Project.</title>
        <authorList>
            <person name="Zhang R.-G."/>
        </authorList>
    </citation>
    <scope>NUCLEOTIDE SEQUENCE</scope>
    <source>
        <strain evidence="2">Huo1</strain>
        <tissue evidence="2">Leaf</tissue>
    </source>
</reference>
<dbReference type="EMBL" id="PNBA02000327">
    <property type="protein sequence ID" value="KAG6383990.1"/>
    <property type="molecule type" value="Genomic_DNA"/>
</dbReference>
<evidence type="ECO:0000313" key="2">
    <source>
        <dbReference type="EMBL" id="KAG6383990.1"/>
    </source>
</evidence>
<feature type="transmembrane region" description="Helical" evidence="1">
    <location>
        <begin position="270"/>
        <end position="293"/>
    </location>
</feature>